<dbReference type="Proteomes" id="UP000005938">
    <property type="component" value="Unassembled WGS sequence"/>
</dbReference>
<sequence length="895" mass="102788">MNMFFLNIKKTIISLLFISISAHSFGQKFFMPESVIYKKLPNGFSYYLLPDDGERGKITVHLLSSVGSLVEAPNERGVGHFIEHMVFKGSKNFPGEGTMKELDKMGLRIGRDYNASVSNTLTEYHINLPQDNWDYLQQTLLLMKDWVSDLEMEEESFKVEQKVVIEEIRKRNSSVSPYLIGTPLEGHDGLGTEEQINSITSEEVKTFYHKYYTPDNVALVIQGKVNEKKVIRFIESTFGQIPAKKNTLENKYIDLTKKTVIDSTYVSSFKSNVPSLVLAFKAPSVAITSYESFKINYIDYLFSMILENRLMTFSDDDLNETNVMISEILPGSMMYNIRMQGKNQISYSKMLDIFVKVIAEARKNGFSQEEIDYFLDRLIKKNEAEGSDEIIRFAAAQKHFLTGDTPLLKMDRRAYFKELQETITPEDFKSVLQNFTDYHKTILYDRNSVSFTSDFQGSYILSKLGNSINEVGDFPKYVFSEPKGGFMIRVAKNLSDIEVPQNNPLAVYRKKNLGEGLYLLEFKNGMSVLVNNAPTVKAQIKLISKHGLSTLPENDTLIFKQTLALFNKTFGGYDEKQASNLLREYMFKLRDDISPAHYQLELTSVAKSLEYKHLLQAFHLILGSEYMPEWSAFKEEVKSDRELKKRSNIEIDEDVLKRMYAYNQEFKRNFKDAYIYVGGNLPANIDELISLYLATIKPLDLSKSNRLTTLSTEDNVSKYIEEARGKIQSRASFNFEKTYARNYTFKELLVAEVISEYGYQRIFDVLRKKHGLVYSSGTSAGGKVEENTLWVSLRYIADNTNLLKAKNIMINEILKPMSKGEISNEEIAIIKAKLAGKLDLYFYDDEVVSDVYIKRALKFNKLFTVKELNKLVNSISNKRIREGLKSYIDYSKGFE</sequence>
<dbReference type="Pfam" id="PF05193">
    <property type="entry name" value="Peptidase_M16_C"/>
    <property type="match status" value="2"/>
</dbReference>
<evidence type="ECO:0000313" key="8">
    <source>
        <dbReference type="EMBL" id="EID74014.1"/>
    </source>
</evidence>
<keyword evidence="3" id="KW-0378">Hydrolase</keyword>
<dbReference type="GO" id="GO:0006508">
    <property type="term" value="P:proteolysis"/>
    <property type="evidence" value="ECO:0007669"/>
    <property type="project" value="UniProtKB-KW"/>
</dbReference>
<dbReference type="eggNOG" id="COG0612">
    <property type="taxonomic scope" value="Bacteria"/>
</dbReference>
<accession>I0WC98</accession>
<protein>
    <submittedName>
        <fullName evidence="8">Zinc protease</fullName>
    </submittedName>
</protein>
<evidence type="ECO:0000256" key="4">
    <source>
        <dbReference type="ARBA" id="ARBA00022833"/>
    </source>
</evidence>
<comment type="caution">
    <text evidence="8">The sequence shown here is derived from an EMBL/GenBank/DDBJ whole genome shotgun (WGS) entry which is preliminary data.</text>
</comment>
<evidence type="ECO:0000256" key="3">
    <source>
        <dbReference type="ARBA" id="ARBA00022801"/>
    </source>
</evidence>
<dbReference type="AlphaFoldDB" id="I0WC98"/>
<gene>
    <name evidence="8" type="ORF">W5A_09612</name>
</gene>
<dbReference type="SUPFAM" id="SSF63411">
    <property type="entry name" value="LuxS/MPP-like metallohydrolase"/>
    <property type="match status" value="3"/>
</dbReference>
<keyword evidence="9" id="KW-1185">Reference proteome</keyword>
<dbReference type="InterPro" id="IPR011249">
    <property type="entry name" value="Metalloenz_LuxS/M16"/>
</dbReference>
<dbReference type="EMBL" id="AJJU01000014">
    <property type="protein sequence ID" value="EID74014.1"/>
    <property type="molecule type" value="Genomic_DNA"/>
</dbReference>
<keyword evidence="2 8" id="KW-0645">Protease</keyword>
<feature type="domain" description="Peptidase M16 C-terminal" evidence="7">
    <location>
        <begin position="198"/>
        <end position="373"/>
    </location>
</feature>
<evidence type="ECO:0000259" key="6">
    <source>
        <dbReference type="Pfam" id="PF00675"/>
    </source>
</evidence>
<dbReference type="RefSeq" id="WP_008239934.1">
    <property type="nucleotide sequence ID" value="NZ_AJJU01000014.1"/>
</dbReference>
<feature type="domain" description="Peptidase M16 C-terminal" evidence="7">
    <location>
        <begin position="670"/>
        <end position="834"/>
    </location>
</feature>
<dbReference type="Pfam" id="PF00675">
    <property type="entry name" value="Peptidase_M16"/>
    <property type="match status" value="1"/>
</dbReference>
<dbReference type="InterPro" id="IPR050626">
    <property type="entry name" value="Peptidase_M16"/>
</dbReference>
<dbReference type="InterPro" id="IPR011765">
    <property type="entry name" value="Pept_M16_N"/>
</dbReference>
<dbReference type="InterPro" id="IPR007863">
    <property type="entry name" value="Peptidase_M16_C"/>
</dbReference>
<dbReference type="Gene3D" id="3.30.830.10">
    <property type="entry name" value="Metalloenzyme, LuxS/M16 peptidase-like"/>
    <property type="match status" value="3"/>
</dbReference>
<dbReference type="PANTHER" id="PTHR43690:SF17">
    <property type="entry name" value="PROTEIN YHJJ"/>
    <property type="match status" value="1"/>
</dbReference>
<dbReference type="GO" id="GO:0008237">
    <property type="term" value="F:metallopeptidase activity"/>
    <property type="evidence" value="ECO:0007669"/>
    <property type="project" value="UniProtKB-KW"/>
</dbReference>
<organism evidence="8 9">
    <name type="scientific">Imtechella halotolerans K1</name>
    <dbReference type="NCBI Taxonomy" id="946077"/>
    <lineage>
        <taxon>Bacteria</taxon>
        <taxon>Pseudomonadati</taxon>
        <taxon>Bacteroidota</taxon>
        <taxon>Flavobacteriia</taxon>
        <taxon>Flavobacteriales</taxon>
        <taxon>Flavobacteriaceae</taxon>
        <taxon>Imtechella</taxon>
    </lineage>
</organism>
<comment type="similarity">
    <text evidence="1">Belongs to the peptidase M16 family.</text>
</comment>
<dbReference type="PANTHER" id="PTHR43690">
    <property type="entry name" value="NARDILYSIN"/>
    <property type="match status" value="1"/>
</dbReference>
<dbReference type="STRING" id="946077.W5A_09612"/>
<evidence type="ECO:0000313" key="9">
    <source>
        <dbReference type="Proteomes" id="UP000005938"/>
    </source>
</evidence>
<evidence type="ECO:0000256" key="5">
    <source>
        <dbReference type="ARBA" id="ARBA00023049"/>
    </source>
</evidence>
<keyword evidence="4" id="KW-0862">Zinc</keyword>
<dbReference type="GO" id="GO:0046872">
    <property type="term" value="F:metal ion binding"/>
    <property type="evidence" value="ECO:0007669"/>
    <property type="project" value="InterPro"/>
</dbReference>
<evidence type="ECO:0000256" key="1">
    <source>
        <dbReference type="ARBA" id="ARBA00007261"/>
    </source>
</evidence>
<dbReference type="OrthoDB" id="9811314at2"/>
<keyword evidence="5" id="KW-0482">Metalloprotease</keyword>
<feature type="domain" description="Peptidase M16 N-terminal" evidence="6">
    <location>
        <begin position="58"/>
        <end position="174"/>
    </location>
</feature>
<reference evidence="8 9" key="1">
    <citation type="journal article" date="2012" name="J. Bacteriol.">
        <title>Genome Sequence of the Halotolerant Bacterium Imtechella halotolerans K1T.</title>
        <authorList>
            <person name="Kumar S."/>
            <person name="Vikram S."/>
            <person name="Subramanian S."/>
            <person name="Raghava G.P."/>
            <person name="Pinnaka A.K."/>
        </authorList>
    </citation>
    <scope>NUCLEOTIDE SEQUENCE [LARGE SCALE GENOMIC DNA]</scope>
    <source>
        <strain evidence="8 9">K1</strain>
    </source>
</reference>
<evidence type="ECO:0000256" key="2">
    <source>
        <dbReference type="ARBA" id="ARBA00022670"/>
    </source>
</evidence>
<name>I0WC98_9FLAO</name>
<evidence type="ECO:0000259" key="7">
    <source>
        <dbReference type="Pfam" id="PF05193"/>
    </source>
</evidence>
<proteinExistence type="inferred from homology"/>